<keyword evidence="2 6" id="KW-0812">Transmembrane</keyword>
<dbReference type="NCBIfam" id="TIGR03144">
    <property type="entry name" value="cytochr_II_ccsB"/>
    <property type="match status" value="1"/>
</dbReference>
<comment type="subcellular location">
    <subcellularLocation>
        <location evidence="1">Membrane</location>
        <topology evidence="1">Multi-pass membrane protein</topology>
    </subcellularLocation>
</comment>
<keyword evidence="5 6" id="KW-0472">Membrane</keyword>
<keyword evidence="9" id="KW-1185">Reference proteome</keyword>
<dbReference type="InterPro" id="IPR002541">
    <property type="entry name" value="Cyt_c_assembly"/>
</dbReference>
<name>A0A1K0FRI3_9ACTN</name>
<sequence length="322" mass="34757">MAELSNQLMAVTVVAYLVAMVCYAAEYAFGDKSHIGRAAARPARQLVGAGAPVVDEPAVAAVEEAPRRDRDVLLGLAGVALTWLAFALHIGTVVTRGVAADRMPWGNMYEFILAVTLVGSAVWLGVLTRKPGVRHLGLFAALALVVMLGAAGLIAYTPVGPLVPALNSWWYIIHVSTIILSSGILLVGAVPATMFLIRSGYDRGRRSFPYTLGAKAPAAATLERLTFRMHAFAFPLFTFGALIAGPLWAEASWGRYWGWDPKEVWAFISWIVYACYLHARATPSVKRTVATWIALLGFATMLMNLFGVNLFFEGLHSYANAG</sequence>
<dbReference type="PANTHER" id="PTHR30071">
    <property type="entry name" value="HEME EXPORTER PROTEIN C"/>
    <property type="match status" value="1"/>
</dbReference>
<protein>
    <submittedName>
        <fullName evidence="8">C-type cytochrome biogenesis protein CcsB</fullName>
    </submittedName>
</protein>
<evidence type="ECO:0000256" key="3">
    <source>
        <dbReference type="ARBA" id="ARBA00022748"/>
    </source>
</evidence>
<feature type="transmembrane region" description="Helical" evidence="6">
    <location>
        <begin position="264"/>
        <end position="282"/>
    </location>
</feature>
<evidence type="ECO:0000256" key="2">
    <source>
        <dbReference type="ARBA" id="ARBA00022692"/>
    </source>
</evidence>
<feature type="transmembrane region" description="Helical" evidence="6">
    <location>
        <begin position="6"/>
        <end position="29"/>
    </location>
</feature>
<dbReference type="GO" id="GO:0017004">
    <property type="term" value="P:cytochrome complex assembly"/>
    <property type="evidence" value="ECO:0007669"/>
    <property type="project" value="UniProtKB-KW"/>
</dbReference>
<gene>
    <name evidence="8" type="ORF">BG844_05305</name>
</gene>
<dbReference type="AlphaFoldDB" id="A0A1K0FRI3"/>
<feature type="transmembrane region" description="Helical" evidence="6">
    <location>
        <begin position="72"/>
        <end position="91"/>
    </location>
</feature>
<dbReference type="Proteomes" id="UP000182486">
    <property type="component" value="Unassembled WGS sequence"/>
</dbReference>
<keyword evidence="3" id="KW-0201">Cytochrome c-type biogenesis</keyword>
<evidence type="ECO:0000259" key="7">
    <source>
        <dbReference type="Pfam" id="PF01578"/>
    </source>
</evidence>
<evidence type="ECO:0000256" key="5">
    <source>
        <dbReference type="ARBA" id="ARBA00023136"/>
    </source>
</evidence>
<proteinExistence type="predicted"/>
<dbReference type="PANTHER" id="PTHR30071:SF1">
    <property type="entry name" value="CYTOCHROME B_B6 PROTEIN-RELATED"/>
    <property type="match status" value="1"/>
</dbReference>
<feature type="transmembrane region" description="Helical" evidence="6">
    <location>
        <begin position="289"/>
        <end position="312"/>
    </location>
</feature>
<feature type="domain" description="Cytochrome c assembly protein" evidence="7">
    <location>
        <begin position="105"/>
        <end position="316"/>
    </location>
</feature>
<feature type="transmembrane region" description="Helical" evidence="6">
    <location>
        <begin position="136"/>
        <end position="157"/>
    </location>
</feature>
<evidence type="ECO:0000256" key="4">
    <source>
        <dbReference type="ARBA" id="ARBA00022989"/>
    </source>
</evidence>
<dbReference type="RefSeq" id="WP_071803608.1">
    <property type="nucleotide sequence ID" value="NZ_MEIA01000059.1"/>
</dbReference>
<evidence type="ECO:0000313" key="9">
    <source>
        <dbReference type="Proteomes" id="UP000182486"/>
    </source>
</evidence>
<dbReference type="InterPro" id="IPR045062">
    <property type="entry name" value="Cyt_c_biogenesis_CcsA/CcmC"/>
</dbReference>
<keyword evidence="4 6" id="KW-1133">Transmembrane helix</keyword>
<dbReference type="EMBL" id="MEIA01000059">
    <property type="protein sequence ID" value="OJF15304.1"/>
    <property type="molecule type" value="Genomic_DNA"/>
</dbReference>
<accession>A0A1K0FRI3</accession>
<dbReference type="GO" id="GO:0005886">
    <property type="term" value="C:plasma membrane"/>
    <property type="evidence" value="ECO:0007669"/>
    <property type="project" value="TreeGrafter"/>
</dbReference>
<comment type="caution">
    <text evidence="8">The sequence shown here is derived from an EMBL/GenBank/DDBJ whole genome shotgun (WGS) entry which is preliminary data.</text>
</comment>
<dbReference type="Pfam" id="PF01578">
    <property type="entry name" value="Cytochrom_C_asm"/>
    <property type="match status" value="1"/>
</dbReference>
<evidence type="ECO:0000256" key="6">
    <source>
        <dbReference type="SAM" id="Phobius"/>
    </source>
</evidence>
<organism evidence="8 9">
    <name type="scientific">Couchioplanes caeruleus subsp. caeruleus</name>
    <dbReference type="NCBI Taxonomy" id="56427"/>
    <lineage>
        <taxon>Bacteria</taxon>
        <taxon>Bacillati</taxon>
        <taxon>Actinomycetota</taxon>
        <taxon>Actinomycetes</taxon>
        <taxon>Micromonosporales</taxon>
        <taxon>Micromonosporaceae</taxon>
        <taxon>Couchioplanes</taxon>
    </lineage>
</organism>
<dbReference type="GO" id="GO:0020037">
    <property type="term" value="F:heme binding"/>
    <property type="evidence" value="ECO:0007669"/>
    <property type="project" value="InterPro"/>
</dbReference>
<dbReference type="InterPro" id="IPR017562">
    <property type="entry name" value="Cyt_c_biogenesis_CcsA"/>
</dbReference>
<evidence type="ECO:0000256" key="1">
    <source>
        <dbReference type="ARBA" id="ARBA00004141"/>
    </source>
</evidence>
<evidence type="ECO:0000313" key="8">
    <source>
        <dbReference type="EMBL" id="OJF15304.1"/>
    </source>
</evidence>
<feature type="transmembrane region" description="Helical" evidence="6">
    <location>
        <begin position="169"/>
        <end position="197"/>
    </location>
</feature>
<feature type="transmembrane region" description="Helical" evidence="6">
    <location>
        <begin position="111"/>
        <end position="129"/>
    </location>
</feature>
<reference evidence="8 9" key="1">
    <citation type="submission" date="2016-09" db="EMBL/GenBank/DDBJ databases">
        <title>Couchioplanes caeruleus draft genome sequence.</title>
        <authorList>
            <person name="Sheehan J."/>
            <person name="Caffrey P."/>
        </authorList>
    </citation>
    <scope>NUCLEOTIDE SEQUENCE [LARGE SCALE GENOMIC DNA]</scope>
    <source>
        <strain evidence="8 9">DSM 43634</strain>
    </source>
</reference>
<feature type="transmembrane region" description="Helical" evidence="6">
    <location>
        <begin position="231"/>
        <end position="249"/>
    </location>
</feature>